<dbReference type="InterPro" id="IPR000719">
    <property type="entry name" value="Prot_kinase_dom"/>
</dbReference>
<dbReference type="PANTHER" id="PTHR38248:SF2">
    <property type="entry name" value="FUNK1 11"/>
    <property type="match status" value="1"/>
</dbReference>
<dbReference type="SUPFAM" id="SSF56112">
    <property type="entry name" value="Protein kinase-like (PK-like)"/>
    <property type="match status" value="1"/>
</dbReference>
<accession>A0A9W8JTP1</accession>
<protein>
    <recommendedName>
        <fullName evidence="2">Protein kinase domain-containing protein</fullName>
    </recommendedName>
</protein>
<reference evidence="3" key="1">
    <citation type="submission" date="2022-07" db="EMBL/GenBank/DDBJ databases">
        <title>Genome Sequence of Agrocybe chaxingu.</title>
        <authorList>
            <person name="Buettner E."/>
        </authorList>
    </citation>
    <scope>NUCLEOTIDE SEQUENCE</scope>
    <source>
        <strain evidence="3">MP-N11</strain>
    </source>
</reference>
<feature type="region of interest" description="Disordered" evidence="1">
    <location>
        <begin position="652"/>
        <end position="733"/>
    </location>
</feature>
<gene>
    <name evidence="3" type="ORF">NLJ89_g7876</name>
</gene>
<feature type="domain" description="Protein kinase" evidence="2">
    <location>
        <begin position="275"/>
        <end position="590"/>
    </location>
</feature>
<dbReference type="InterPro" id="IPR040976">
    <property type="entry name" value="Pkinase_fungal"/>
</dbReference>
<dbReference type="PANTHER" id="PTHR38248">
    <property type="entry name" value="FUNK1 6"/>
    <property type="match status" value="1"/>
</dbReference>
<evidence type="ECO:0000256" key="1">
    <source>
        <dbReference type="SAM" id="MobiDB-lite"/>
    </source>
</evidence>
<evidence type="ECO:0000259" key="2">
    <source>
        <dbReference type="PROSITE" id="PS50011"/>
    </source>
</evidence>
<dbReference type="EMBL" id="JANKHO010000994">
    <property type="protein sequence ID" value="KAJ3504553.1"/>
    <property type="molecule type" value="Genomic_DNA"/>
</dbReference>
<dbReference type="OrthoDB" id="5592585at2759"/>
<organism evidence="3 4">
    <name type="scientific">Agrocybe chaxingu</name>
    <dbReference type="NCBI Taxonomy" id="84603"/>
    <lineage>
        <taxon>Eukaryota</taxon>
        <taxon>Fungi</taxon>
        <taxon>Dikarya</taxon>
        <taxon>Basidiomycota</taxon>
        <taxon>Agaricomycotina</taxon>
        <taxon>Agaricomycetes</taxon>
        <taxon>Agaricomycetidae</taxon>
        <taxon>Agaricales</taxon>
        <taxon>Agaricineae</taxon>
        <taxon>Strophariaceae</taxon>
        <taxon>Agrocybe</taxon>
    </lineage>
</organism>
<dbReference type="InterPro" id="IPR011009">
    <property type="entry name" value="Kinase-like_dom_sf"/>
</dbReference>
<evidence type="ECO:0000313" key="4">
    <source>
        <dbReference type="Proteomes" id="UP001148786"/>
    </source>
</evidence>
<dbReference type="AlphaFoldDB" id="A0A9W8JTP1"/>
<keyword evidence="4" id="KW-1185">Reference proteome</keyword>
<proteinExistence type="predicted"/>
<dbReference type="InterPro" id="IPR008266">
    <property type="entry name" value="Tyr_kinase_AS"/>
</dbReference>
<dbReference type="PROSITE" id="PS00109">
    <property type="entry name" value="PROTEIN_KINASE_TYR"/>
    <property type="match status" value="1"/>
</dbReference>
<dbReference type="Proteomes" id="UP001148786">
    <property type="component" value="Unassembled WGS sequence"/>
</dbReference>
<dbReference type="Pfam" id="PF17667">
    <property type="entry name" value="Pkinase_fungal"/>
    <property type="match status" value="1"/>
</dbReference>
<dbReference type="GO" id="GO:0005524">
    <property type="term" value="F:ATP binding"/>
    <property type="evidence" value="ECO:0007669"/>
    <property type="project" value="InterPro"/>
</dbReference>
<comment type="caution">
    <text evidence="3">The sequence shown here is derived from an EMBL/GenBank/DDBJ whole genome shotgun (WGS) entry which is preliminary data.</text>
</comment>
<dbReference type="PROSITE" id="PS50011">
    <property type="entry name" value="PROTEIN_KINASE_DOM"/>
    <property type="match status" value="1"/>
</dbReference>
<evidence type="ECO:0000313" key="3">
    <source>
        <dbReference type="EMBL" id="KAJ3504553.1"/>
    </source>
</evidence>
<feature type="region of interest" description="Disordered" evidence="1">
    <location>
        <begin position="603"/>
        <end position="628"/>
    </location>
</feature>
<sequence length="733" mass="83372">MEARYDMAEEMAGHWVGPMPNNEFFARYMPIDGEVPKDLVAKNFFQSIPRDKTETAMYQPLIEHIRKAGLMGDKYVLLNTSDGPDKNSQQHKKWKPDIIARKAKDEKEAQDKTNDEKKHNVAFEEVQLAFEIKPDNDSPFVDPPEEGMTEPLLREHAFEKAGVEPHSYRGQMALVLAEICARQYRTHAFMVFMNKTEARFLRADRSGTIVTRAFNYRTNSQVLAEFLYRFARLSDSDLGIDTSVRLATKEEKALAVPHLSKYLPVTVLDEARPFFALCVPAEDGSSRTVIGRDSLAEPDSLTGRATRAFHVFDLKAKKVMFLKDTWRTKLEGMENESDILKELWAAGVPRIPKIADGGDVIGPYHETQSQTHVNANWRAGPLASLEPRAHNRLLQDFLGIHLSKFTTPKQLMTVIADAFEAHTQALVVRGILHRDVSEDNVMIDENGRGILNDWDLAKRIWIPGSDVLPKDDLARHSYRTGTWLFISGRLLIDPFRLHTLQDDLESFFHLVLYYALRYLPHNLGLLNLKVLIDQLFLEYEWNEVIRQYVGGKGKFLMILDGFSSLNVRFMDNKPLAKWLRDALGCLTEFYQYCINMASQITEDQDDEPLPSDESLRVPPSRLVPPPPATIRLHNHDHFVSLFKTALATPGWPSKRTNLGDQLDALPRGSKRKPTADEEEDSIPDPESPLQKKRKPLAVSLPPPRPPTRSSQRIKELQAKARKAGTSMGLLSFF</sequence>
<dbReference type="GO" id="GO:0004672">
    <property type="term" value="F:protein kinase activity"/>
    <property type="evidence" value="ECO:0007669"/>
    <property type="project" value="InterPro"/>
</dbReference>
<name>A0A9W8JTP1_9AGAR</name>
<dbReference type="Gene3D" id="1.10.510.10">
    <property type="entry name" value="Transferase(Phosphotransferase) domain 1"/>
    <property type="match status" value="1"/>
</dbReference>